<organism evidence="5 6">
    <name type="scientific">Shewanella submarina</name>
    <dbReference type="NCBI Taxonomy" id="2016376"/>
    <lineage>
        <taxon>Bacteria</taxon>
        <taxon>Pseudomonadati</taxon>
        <taxon>Pseudomonadota</taxon>
        <taxon>Gammaproteobacteria</taxon>
        <taxon>Alteromonadales</taxon>
        <taxon>Shewanellaceae</taxon>
        <taxon>Shewanella</taxon>
    </lineage>
</organism>
<dbReference type="Pfam" id="PF00356">
    <property type="entry name" value="LacI"/>
    <property type="match status" value="1"/>
</dbReference>
<dbReference type="Gene3D" id="3.40.50.2300">
    <property type="match status" value="2"/>
</dbReference>
<reference evidence="6" key="1">
    <citation type="journal article" date="2019" name="Int. J. Syst. Evol. Microbiol.">
        <title>The Global Catalogue of Microorganisms (GCM) 10K type strain sequencing project: providing services to taxonomists for standard genome sequencing and annotation.</title>
        <authorList>
            <consortium name="The Broad Institute Genomics Platform"/>
            <consortium name="The Broad Institute Genome Sequencing Center for Infectious Disease"/>
            <person name="Wu L."/>
            <person name="Ma J."/>
        </authorList>
    </citation>
    <scope>NUCLEOTIDE SEQUENCE [LARGE SCALE GENOMIC DNA]</scope>
    <source>
        <strain evidence="6">KCTC 52277</strain>
    </source>
</reference>
<dbReference type="InterPro" id="IPR010982">
    <property type="entry name" value="Lambda_DNA-bd_dom_sf"/>
</dbReference>
<evidence type="ECO:0000313" key="5">
    <source>
        <dbReference type="EMBL" id="MFC3137801.1"/>
    </source>
</evidence>
<keyword evidence="6" id="KW-1185">Reference proteome</keyword>
<dbReference type="InterPro" id="IPR000843">
    <property type="entry name" value="HTH_LacI"/>
</dbReference>
<evidence type="ECO:0000256" key="3">
    <source>
        <dbReference type="ARBA" id="ARBA00023163"/>
    </source>
</evidence>
<keyword evidence="2 5" id="KW-0238">DNA-binding</keyword>
<dbReference type="EMBL" id="JBHRTD010000006">
    <property type="protein sequence ID" value="MFC3137801.1"/>
    <property type="molecule type" value="Genomic_DNA"/>
</dbReference>
<dbReference type="PANTHER" id="PTHR30146:SF109">
    <property type="entry name" value="HTH-TYPE TRANSCRIPTIONAL REGULATOR GALS"/>
    <property type="match status" value="1"/>
</dbReference>
<keyword evidence="3" id="KW-0804">Transcription</keyword>
<dbReference type="InterPro" id="IPR046335">
    <property type="entry name" value="LacI/GalR-like_sensor"/>
</dbReference>
<dbReference type="GO" id="GO:0003677">
    <property type="term" value="F:DNA binding"/>
    <property type="evidence" value="ECO:0007669"/>
    <property type="project" value="UniProtKB-KW"/>
</dbReference>
<accession>A0ABV7GEA4</accession>
<gene>
    <name evidence="5" type="ORF">ACFOE0_06295</name>
</gene>
<evidence type="ECO:0000256" key="1">
    <source>
        <dbReference type="ARBA" id="ARBA00023015"/>
    </source>
</evidence>
<dbReference type="SUPFAM" id="SSF47413">
    <property type="entry name" value="lambda repressor-like DNA-binding domains"/>
    <property type="match status" value="1"/>
</dbReference>
<evidence type="ECO:0000313" key="6">
    <source>
        <dbReference type="Proteomes" id="UP001595621"/>
    </source>
</evidence>
<dbReference type="InterPro" id="IPR028082">
    <property type="entry name" value="Peripla_BP_I"/>
</dbReference>
<evidence type="ECO:0000256" key="2">
    <source>
        <dbReference type="ARBA" id="ARBA00023125"/>
    </source>
</evidence>
<dbReference type="CDD" id="cd01392">
    <property type="entry name" value="HTH_LacI"/>
    <property type="match status" value="1"/>
</dbReference>
<comment type="caution">
    <text evidence="5">The sequence shown here is derived from an EMBL/GenBank/DDBJ whole genome shotgun (WGS) entry which is preliminary data.</text>
</comment>
<evidence type="ECO:0000259" key="4">
    <source>
        <dbReference type="PROSITE" id="PS50932"/>
    </source>
</evidence>
<dbReference type="Gene3D" id="1.10.260.40">
    <property type="entry name" value="lambda repressor-like DNA-binding domains"/>
    <property type="match status" value="1"/>
</dbReference>
<dbReference type="Proteomes" id="UP001595621">
    <property type="component" value="Unassembled WGS sequence"/>
</dbReference>
<protein>
    <submittedName>
        <fullName evidence="5">LacI family DNA-binding transcriptional regulator</fullName>
    </submittedName>
</protein>
<dbReference type="SUPFAM" id="SSF53822">
    <property type="entry name" value="Periplasmic binding protein-like I"/>
    <property type="match status" value="1"/>
</dbReference>
<feature type="domain" description="HTH lacI-type" evidence="4">
    <location>
        <begin position="2"/>
        <end position="56"/>
    </location>
</feature>
<dbReference type="Pfam" id="PF13377">
    <property type="entry name" value="Peripla_BP_3"/>
    <property type="match status" value="1"/>
</dbReference>
<sequence length="335" mass="36820">MPNIKQVSQYAGVSTATVSRTLKNPEVVSPKTREKVLNAVKAVGYRPNWLAASVKSGRSNSIVVLVPNLVNPFFMRIVEGIEKTAQEYGYSVLLGDTQGNAELEHQYASMVLSNRADGLIQLDHSYPFSELDAELGADIAMVSVCERIKGDHGFPCIELDNHGACRALTHHLINYGHRSFGVIAGQIDSQIHRDRLAGIKSVLDEEGIIFTDQMLVGSSYSIENGIKGARELMELEQPPTAIVCFNDDIAIGAIHALKSMGKRVPEDVSVVGFDNIPVTPYMDPPLTTVDQPALEMGRRAMDMLHQMMSDKPLSRRRELLPFRLLERASSGPVPQ</sequence>
<name>A0ABV7GEA4_9GAMM</name>
<keyword evidence="1" id="KW-0805">Transcription regulation</keyword>
<proteinExistence type="predicted"/>
<dbReference type="CDD" id="cd06284">
    <property type="entry name" value="PBP1_LacI-like"/>
    <property type="match status" value="1"/>
</dbReference>
<dbReference type="SMART" id="SM00354">
    <property type="entry name" value="HTH_LACI"/>
    <property type="match status" value="1"/>
</dbReference>
<dbReference type="PANTHER" id="PTHR30146">
    <property type="entry name" value="LACI-RELATED TRANSCRIPTIONAL REPRESSOR"/>
    <property type="match status" value="1"/>
</dbReference>
<dbReference type="RefSeq" id="WP_248934983.1">
    <property type="nucleotide sequence ID" value="NZ_JAKILF010000002.1"/>
</dbReference>
<dbReference type="PROSITE" id="PS50932">
    <property type="entry name" value="HTH_LACI_2"/>
    <property type="match status" value="1"/>
</dbReference>